<protein>
    <submittedName>
        <fullName evidence="2">Uncharacterized protein</fullName>
    </submittedName>
</protein>
<proteinExistence type="predicted"/>
<evidence type="ECO:0000256" key="1">
    <source>
        <dbReference type="SAM" id="MobiDB-lite"/>
    </source>
</evidence>
<feature type="compositionally biased region" description="Low complexity" evidence="1">
    <location>
        <begin position="41"/>
        <end position="56"/>
    </location>
</feature>
<dbReference type="Proteomes" id="UP000818624">
    <property type="component" value="Chromosome 1"/>
</dbReference>
<reference evidence="2 3" key="1">
    <citation type="journal article" date="2020" name="Elife">
        <title>Loss of centromere function drives karyotype evolution in closely related Malassezia species.</title>
        <authorList>
            <person name="Sankaranarayanan S.R."/>
            <person name="Ianiri G."/>
            <person name="Coelho M.A."/>
            <person name="Reza M.H."/>
            <person name="Thimmappa B.C."/>
            <person name="Ganguly P."/>
            <person name="Vadnala R.N."/>
            <person name="Sun S."/>
            <person name="Siddharthan R."/>
            <person name="Tellgren-Roth C."/>
            <person name="Dawson T.L."/>
            <person name="Heitman J."/>
            <person name="Sanyal K."/>
        </authorList>
    </citation>
    <scope>NUCLEOTIDE SEQUENCE [LARGE SCALE GENOMIC DNA]</scope>
    <source>
        <strain evidence="2">CBS14141</strain>
    </source>
</reference>
<feature type="compositionally biased region" description="Acidic residues" evidence="1">
    <location>
        <begin position="200"/>
        <end position="221"/>
    </location>
</feature>
<feature type="compositionally biased region" description="Low complexity" evidence="1">
    <location>
        <begin position="153"/>
        <end position="165"/>
    </location>
</feature>
<evidence type="ECO:0000313" key="2">
    <source>
        <dbReference type="EMBL" id="WFD46814.1"/>
    </source>
</evidence>
<sequence>MPLDVRLPTLPDAEADTAGSENEAPPVSDADLEQAWESGRAEPGADVPAPDAPKAAFRPITETKEAPDVIYVNGKRMRKKKKKAPEASMEPPIATPEEPSHATAFRPRKATSTHTNTQVHLPHHSPNVKDSVEEASLPSSDTHAPPPLTPATSSEQQGSSSAQGAMLPMETPAMSTSTGVASSNAPKARPPARPTFVPEVNDDDDIFADAGEWEGLSEEEAPAPKAAPAKHGDWFAPSSAAPPDAAPAAAPEARTPPPHSPRSATPDTPPTRLEGLSSSALPSEMSRWLLSREDEAPARRQGAAPKRKRSKKGRGDPDSP</sequence>
<evidence type="ECO:0000313" key="3">
    <source>
        <dbReference type="Proteomes" id="UP000818624"/>
    </source>
</evidence>
<feature type="compositionally biased region" description="Low complexity" evidence="1">
    <location>
        <begin position="236"/>
        <end position="253"/>
    </location>
</feature>
<dbReference type="EMBL" id="CP046234">
    <property type="protein sequence ID" value="WFD46814.1"/>
    <property type="molecule type" value="Genomic_DNA"/>
</dbReference>
<organism evidence="2 3">
    <name type="scientific">Malassezia furfur</name>
    <name type="common">Pityriasis versicolor infection agent</name>
    <name type="synonym">Pityrosporum furfur</name>
    <dbReference type="NCBI Taxonomy" id="55194"/>
    <lineage>
        <taxon>Eukaryota</taxon>
        <taxon>Fungi</taxon>
        <taxon>Dikarya</taxon>
        <taxon>Basidiomycota</taxon>
        <taxon>Ustilaginomycotina</taxon>
        <taxon>Malasseziomycetes</taxon>
        <taxon>Malasseziales</taxon>
        <taxon>Malasseziaceae</taxon>
        <taxon>Malassezia</taxon>
    </lineage>
</organism>
<feature type="compositionally biased region" description="Polar residues" evidence="1">
    <location>
        <begin position="173"/>
        <end position="185"/>
    </location>
</feature>
<accession>A0ABY8EMS0</accession>
<name>A0ABY8EMS0_MALFU</name>
<gene>
    <name evidence="2" type="ORF">GLX27_001456</name>
</gene>
<keyword evidence="3" id="KW-1185">Reference proteome</keyword>
<feature type="region of interest" description="Disordered" evidence="1">
    <location>
        <begin position="1"/>
        <end position="320"/>
    </location>
</feature>